<comment type="catalytic activity">
    <reaction evidence="2">
        <text>2 GTP = 3',3'-c-di-GMP + 2 diphosphate</text>
        <dbReference type="Rhea" id="RHEA:24898"/>
        <dbReference type="ChEBI" id="CHEBI:33019"/>
        <dbReference type="ChEBI" id="CHEBI:37565"/>
        <dbReference type="ChEBI" id="CHEBI:58805"/>
        <dbReference type="EC" id="2.7.7.65"/>
    </reaction>
</comment>
<name>A0A5M6ID02_9PROT</name>
<organism evidence="7 8">
    <name type="scientific">Roseospira marina</name>
    <dbReference type="NCBI Taxonomy" id="140057"/>
    <lineage>
        <taxon>Bacteria</taxon>
        <taxon>Pseudomonadati</taxon>
        <taxon>Pseudomonadota</taxon>
        <taxon>Alphaproteobacteria</taxon>
        <taxon>Rhodospirillales</taxon>
        <taxon>Rhodospirillaceae</taxon>
        <taxon>Roseospira</taxon>
    </lineage>
</organism>
<dbReference type="CDD" id="cd01949">
    <property type="entry name" value="GGDEF"/>
    <property type="match status" value="1"/>
</dbReference>
<sequence>MERLERGRFMAATTKGGTPFRILVAASLIVLTMTVGGLMLVTSMADYAAKRTEATWADYALNVRGKIALLTLLEGDTGFTDLPNDLAAYVRTRDPVTATTIERRLETLHALVARYGALRLNDEERFALRALSAALSQYQDKLGVVRHMIERNIPQAMIADVVPLQGANAPMALDLLRESWTNADTAQRTQLSDAMARVRLLTRSTLLVVPVLILAALMVGWLAWRYITISREAERRREDMRRSEALYRDLVDGSLQGLLIHADFKLLFVNPAFARMFGFASMSDALTVSSFLELVEPTDRADLELVHSRIAVGAIHTWTGRVHCRNRRGDSIWVEEMARPIQWNGRPAVQMTLLDVTDRVAHEDDLEMERSLTEQQAQEVVALAEELDAALQLAEEQKSQLHRLSIADPLTGAFNRRHLFDCARQELARLDRGSVRALSVIMMDLDHFKVLNDTHGHAVGDHALRAFTVASTETLRENDVFARLGGEEFAALLPGTGLDEARVVAERLRERTADLRIALPGGKQIGLTVSLGVMEVVDPTHSFDAILSRVDAALYDSKRDGRNRVTVVPHIGHDDGHDHGAGATGPGTRPTPAAAANS</sequence>
<dbReference type="InterPro" id="IPR050469">
    <property type="entry name" value="Diguanylate_Cyclase"/>
</dbReference>
<reference evidence="7 8" key="1">
    <citation type="submission" date="2019-09" db="EMBL/GenBank/DDBJ databases">
        <title>Genome sequence of Roseospira marina, one of the more divergent members of the non-sulfur purple photosynthetic bacterial family, the Rhodospirillaceae.</title>
        <authorList>
            <person name="Meyer T."/>
            <person name="Kyndt J."/>
        </authorList>
    </citation>
    <scope>NUCLEOTIDE SEQUENCE [LARGE SCALE GENOMIC DNA]</scope>
    <source>
        <strain evidence="7 8">DSM 15113</strain>
    </source>
</reference>
<dbReference type="InterPro" id="IPR013655">
    <property type="entry name" value="PAS_fold_3"/>
</dbReference>
<accession>A0A5M6ID02</accession>
<evidence type="ECO:0000256" key="3">
    <source>
        <dbReference type="SAM" id="Coils"/>
    </source>
</evidence>
<dbReference type="PANTHER" id="PTHR45138:SF9">
    <property type="entry name" value="DIGUANYLATE CYCLASE DGCM-RELATED"/>
    <property type="match status" value="1"/>
</dbReference>
<evidence type="ECO:0000256" key="1">
    <source>
        <dbReference type="ARBA" id="ARBA00012528"/>
    </source>
</evidence>
<dbReference type="SMART" id="SM00267">
    <property type="entry name" value="GGDEF"/>
    <property type="match status" value="1"/>
</dbReference>
<feature type="compositionally biased region" description="Basic and acidic residues" evidence="4">
    <location>
        <begin position="571"/>
        <end position="580"/>
    </location>
</feature>
<evidence type="ECO:0000313" key="8">
    <source>
        <dbReference type="Proteomes" id="UP000324065"/>
    </source>
</evidence>
<feature type="compositionally biased region" description="Low complexity" evidence="4">
    <location>
        <begin position="586"/>
        <end position="598"/>
    </location>
</feature>
<dbReference type="FunFam" id="3.30.70.270:FF:000001">
    <property type="entry name" value="Diguanylate cyclase domain protein"/>
    <property type="match status" value="1"/>
</dbReference>
<feature type="transmembrane region" description="Helical" evidence="5">
    <location>
        <begin position="205"/>
        <end position="227"/>
    </location>
</feature>
<dbReference type="Pfam" id="PF08447">
    <property type="entry name" value="PAS_3"/>
    <property type="match status" value="1"/>
</dbReference>
<keyword evidence="5" id="KW-1133">Transmembrane helix</keyword>
<evidence type="ECO:0000259" key="6">
    <source>
        <dbReference type="PROSITE" id="PS50887"/>
    </source>
</evidence>
<dbReference type="InterPro" id="IPR000160">
    <property type="entry name" value="GGDEF_dom"/>
</dbReference>
<dbReference type="GO" id="GO:0052621">
    <property type="term" value="F:diguanylate cyclase activity"/>
    <property type="evidence" value="ECO:0007669"/>
    <property type="project" value="UniProtKB-EC"/>
</dbReference>
<keyword evidence="8" id="KW-1185">Reference proteome</keyword>
<dbReference type="OrthoDB" id="9812260at2"/>
<dbReference type="Pfam" id="PF00990">
    <property type="entry name" value="GGDEF"/>
    <property type="match status" value="1"/>
</dbReference>
<dbReference type="SUPFAM" id="SSF55073">
    <property type="entry name" value="Nucleotide cyclase"/>
    <property type="match status" value="1"/>
</dbReference>
<keyword evidence="3" id="KW-0175">Coiled coil</keyword>
<keyword evidence="5" id="KW-0812">Transmembrane</keyword>
<dbReference type="Gene3D" id="3.30.450.20">
    <property type="entry name" value="PAS domain"/>
    <property type="match status" value="1"/>
</dbReference>
<dbReference type="InterPro" id="IPR000014">
    <property type="entry name" value="PAS"/>
</dbReference>
<keyword evidence="5" id="KW-0472">Membrane</keyword>
<dbReference type="InterPro" id="IPR043128">
    <property type="entry name" value="Rev_trsase/Diguanyl_cyclase"/>
</dbReference>
<evidence type="ECO:0000256" key="5">
    <source>
        <dbReference type="SAM" id="Phobius"/>
    </source>
</evidence>
<comment type="caution">
    <text evidence="7">The sequence shown here is derived from an EMBL/GenBank/DDBJ whole genome shotgun (WGS) entry which is preliminary data.</text>
</comment>
<feature type="region of interest" description="Disordered" evidence="4">
    <location>
        <begin position="570"/>
        <end position="598"/>
    </location>
</feature>
<evidence type="ECO:0000256" key="4">
    <source>
        <dbReference type="SAM" id="MobiDB-lite"/>
    </source>
</evidence>
<dbReference type="PROSITE" id="PS50887">
    <property type="entry name" value="GGDEF"/>
    <property type="match status" value="1"/>
</dbReference>
<dbReference type="CDD" id="cd00130">
    <property type="entry name" value="PAS"/>
    <property type="match status" value="1"/>
</dbReference>
<gene>
    <name evidence="7" type="ORF">F1188_06920</name>
</gene>
<dbReference type="EC" id="2.7.7.65" evidence="1"/>
<protein>
    <recommendedName>
        <fullName evidence="1">diguanylate cyclase</fullName>
        <ecNumber evidence="1">2.7.7.65</ecNumber>
    </recommendedName>
</protein>
<dbReference type="PANTHER" id="PTHR45138">
    <property type="entry name" value="REGULATORY COMPONENTS OF SENSORY TRANSDUCTION SYSTEM"/>
    <property type="match status" value="1"/>
</dbReference>
<feature type="coiled-coil region" evidence="3">
    <location>
        <begin position="377"/>
        <end position="404"/>
    </location>
</feature>
<dbReference type="InterPro" id="IPR029787">
    <property type="entry name" value="Nucleotide_cyclase"/>
</dbReference>
<feature type="domain" description="GGDEF" evidence="6">
    <location>
        <begin position="436"/>
        <end position="570"/>
    </location>
</feature>
<dbReference type="Proteomes" id="UP000324065">
    <property type="component" value="Unassembled WGS sequence"/>
</dbReference>
<dbReference type="SUPFAM" id="SSF55785">
    <property type="entry name" value="PYP-like sensor domain (PAS domain)"/>
    <property type="match status" value="1"/>
</dbReference>
<dbReference type="NCBIfam" id="TIGR00254">
    <property type="entry name" value="GGDEF"/>
    <property type="match status" value="1"/>
</dbReference>
<evidence type="ECO:0000313" key="7">
    <source>
        <dbReference type="EMBL" id="KAA5606154.1"/>
    </source>
</evidence>
<dbReference type="Gene3D" id="3.30.70.270">
    <property type="match status" value="1"/>
</dbReference>
<feature type="transmembrane region" description="Helical" evidence="5">
    <location>
        <begin position="20"/>
        <end position="41"/>
    </location>
</feature>
<dbReference type="InterPro" id="IPR035965">
    <property type="entry name" value="PAS-like_dom_sf"/>
</dbReference>
<dbReference type="EMBL" id="VWPJ01000005">
    <property type="protein sequence ID" value="KAA5606154.1"/>
    <property type="molecule type" value="Genomic_DNA"/>
</dbReference>
<dbReference type="AlphaFoldDB" id="A0A5M6ID02"/>
<dbReference type="NCBIfam" id="TIGR00229">
    <property type="entry name" value="sensory_box"/>
    <property type="match status" value="1"/>
</dbReference>
<proteinExistence type="predicted"/>
<evidence type="ECO:0000256" key="2">
    <source>
        <dbReference type="ARBA" id="ARBA00034247"/>
    </source>
</evidence>